<reference evidence="2" key="1">
    <citation type="submission" date="2022-07" db="EMBL/GenBank/DDBJ databases">
        <authorList>
            <person name="Macas J."/>
            <person name="Novak P."/>
            <person name="Neumann P."/>
        </authorList>
    </citation>
    <scope>NUCLEOTIDE SEQUENCE</scope>
</reference>
<sequence>MAHGHSNRELQERFQHSGETICRIFGIVLDCLMTFSKDMIAPVDPTFESVAPDERYLPHFKDCIGAIDGTHVPAVIFEEKKICATIVKDLLAKTSWQLVALIFNLHLPFRDGKDQLMMLEYYERHWRILVWDFPIPHLVNTTTVFGRCGILDSRRFFAATP</sequence>
<gene>
    <name evidence="2" type="ORF">CEPIT_LOCUS34712</name>
</gene>
<protein>
    <recommendedName>
        <fullName evidence="1">DUF8040 domain-containing protein</fullName>
    </recommendedName>
</protein>
<accession>A0AAV0FJF7</accession>
<keyword evidence="3" id="KW-1185">Reference proteome</keyword>
<dbReference type="AlphaFoldDB" id="A0AAV0FJF7"/>
<evidence type="ECO:0000313" key="3">
    <source>
        <dbReference type="Proteomes" id="UP001152523"/>
    </source>
</evidence>
<dbReference type="Pfam" id="PF26138">
    <property type="entry name" value="DUF8040"/>
    <property type="match status" value="1"/>
</dbReference>
<dbReference type="InterPro" id="IPR045249">
    <property type="entry name" value="HARBI1-like"/>
</dbReference>
<organism evidence="2 3">
    <name type="scientific">Cuscuta epithymum</name>
    <dbReference type="NCBI Taxonomy" id="186058"/>
    <lineage>
        <taxon>Eukaryota</taxon>
        <taxon>Viridiplantae</taxon>
        <taxon>Streptophyta</taxon>
        <taxon>Embryophyta</taxon>
        <taxon>Tracheophyta</taxon>
        <taxon>Spermatophyta</taxon>
        <taxon>Magnoliopsida</taxon>
        <taxon>eudicotyledons</taxon>
        <taxon>Gunneridae</taxon>
        <taxon>Pentapetalae</taxon>
        <taxon>asterids</taxon>
        <taxon>lamiids</taxon>
        <taxon>Solanales</taxon>
        <taxon>Convolvulaceae</taxon>
        <taxon>Cuscuteae</taxon>
        <taxon>Cuscuta</taxon>
        <taxon>Cuscuta subgen. Cuscuta</taxon>
    </lineage>
</organism>
<proteinExistence type="predicted"/>
<dbReference type="EMBL" id="CAMAPF010000990">
    <property type="protein sequence ID" value="CAH9135699.1"/>
    <property type="molecule type" value="Genomic_DNA"/>
</dbReference>
<dbReference type="PANTHER" id="PTHR22930">
    <property type="match status" value="1"/>
</dbReference>
<evidence type="ECO:0000259" key="1">
    <source>
        <dbReference type="Pfam" id="PF26138"/>
    </source>
</evidence>
<name>A0AAV0FJF7_9ASTE</name>
<feature type="domain" description="DUF8040" evidence="1">
    <location>
        <begin position="1"/>
        <end position="33"/>
    </location>
</feature>
<evidence type="ECO:0000313" key="2">
    <source>
        <dbReference type="EMBL" id="CAH9135699.1"/>
    </source>
</evidence>
<dbReference type="InterPro" id="IPR058353">
    <property type="entry name" value="DUF8040"/>
</dbReference>
<dbReference type="Proteomes" id="UP001152523">
    <property type="component" value="Unassembled WGS sequence"/>
</dbReference>
<comment type="caution">
    <text evidence="2">The sequence shown here is derived from an EMBL/GenBank/DDBJ whole genome shotgun (WGS) entry which is preliminary data.</text>
</comment>
<dbReference type="PANTHER" id="PTHR22930:SF221">
    <property type="entry name" value="NUCLEASE HARBI1"/>
    <property type="match status" value="1"/>
</dbReference>